<dbReference type="CDD" id="cd11065">
    <property type="entry name" value="CYP64-like"/>
    <property type="match status" value="1"/>
</dbReference>
<comment type="pathway">
    <text evidence="2">Secondary metabolite biosynthesis.</text>
</comment>
<evidence type="ECO:0000256" key="4">
    <source>
        <dbReference type="ARBA" id="ARBA00022617"/>
    </source>
</evidence>
<dbReference type="PANTHER" id="PTHR46300">
    <property type="entry name" value="P450, PUTATIVE (EUROFUNG)-RELATED-RELATED"/>
    <property type="match status" value="1"/>
</dbReference>
<proteinExistence type="inferred from homology"/>
<keyword evidence="4 9" id="KW-0349">Heme</keyword>
<evidence type="ECO:0008006" key="13">
    <source>
        <dbReference type="Google" id="ProtNLM"/>
    </source>
</evidence>
<dbReference type="Proteomes" id="UP000559027">
    <property type="component" value="Unassembled WGS sequence"/>
</dbReference>
<dbReference type="SUPFAM" id="SSF48264">
    <property type="entry name" value="Cytochrome P450"/>
    <property type="match status" value="1"/>
</dbReference>
<keyword evidence="5 9" id="KW-0479">Metal-binding</keyword>
<accession>A0A8H5FUF6</accession>
<dbReference type="GO" id="GO:0016705">
    <property type="term" value="F:oxidoreductase activity, acting on paired donors, with incorporation or reduction of molecular oxygen"/>
    <property type="evidence" value="ECO:0007669"/>
    <property type="project" value="InterPro"/>
</dbReference>
<evidence type="ECO:0000256" key="10">
    <source>
        <dbReference type="RuleBase" id="RU000461"/>
    </source>
</evidence>
<dbReference type="InterPro" id="IPR036396">
    <property type="entry name" value="Cyt_P450_sf"/>
</dbReference>
<comment type="cofactor">
    <cofactor evidence="1 9">
        <name>heme</name>
        <dbReference type="ChEBI" id="CHEBI:30413"/>
    </cofactor>
</comment>
<evidence type="ECO:0000256" key="6">
    <source>
        <dbReference type="ARBA" id="ARBA00023002"/>
    </source>
</evidence>
<dbReference type="InterPro" id="IPR002401">
    <property type="entry name" value="Cyt_P450_E_grp-I"/>
</dbReference>
<dbReference type="PROSITE" id="PS00086">
    <property type="entry name" value="CYTOCHROME_P450"/>
    <property type="match status" value="1"/>
</dbReference>
<comment type="similarity">
    <text evidence="3 10">Belongs to the cytochrome P450 family.</text>
</comment>
<keyword evidence="6 10" id="KW-0560">Oxidoreductase</keyword>
<evidence type="ECO:0000256" key="1">
    <source>
        <dbReference type="ARBA" id="ARBA00001971"/>
    </source>
</evidence>
<dbReference type="AlphaFoldDB" id="A0A8H5FUF6"/>
<comment type="caution">
    <text evidence="11">The sequence shown here is derived from an EMBL/GenBank/DDBJ whole genome shotgun (WGS) entry which is preliminary data.</text>
</comment>
<dbReference type="EMBL" id="JAACJO010000017">
    <property type="protein sequence ID" value="KAF5349137.1"/>
    <property type="molecule type" value="Genomic_DNA"/>
</dbReference>
<name>A0A8H5FUF6_9AGAR</name>
<feature type="binding site" description="axial binding residue" evidence="9">
    <location>
        <position position="332"/>
    </location>
    <ligand>
        <name>heme</name>
        <dbReference type="ChEBI" id="CHEBI:30413"/>
    </ligand>
    <ligandPart>
        <name>Fe</name>
        <dbReference type="ChEBI" id="CHEBI:18248"/>
    </ligandPart>
</feature>
<dbReference type="GO" id="GO:0020037">
    <property type="term" value="F:heme binding"/>
    <property type="evidence" value="ECO:0007669"/>
    <property type="project" value="InterPro"/>
</dbReference>
<evidence type="ECO:0000256" key="8">
    <source>
        <dbReference type="ARBA" id="ARBA00023033"/>
    </source>
</evidence>
<evidence type="ECO:0000256" key="2">
    <source>
        <dbReference type="ARBA" id="ARBA00005179"/>
    </source>
</evidence>
<reference evidence="11 12" key="1">
    <citation type="journal article" date="2020" name="ISME J.">
        <title>Uncovering the hidden diversity of litter-decomposition mechanisms in mushroom-forming fungi.</title>
        <authorList>
            <person name="Floudas D."/>
            <person name="Bentzer J."/>
            <person name="Ahren D."/>
            <person name="Johansson T."/>
            <person name="Persson P."/>
            <person name="Tunlid A."/>
        </authorList>
    </citation>
    <scope>NUCLEOTIDE SEQUENCE [LARGE SCALE GENOMIC DNA]</scope>
    <source>
        <strain evidence="11 12">CBS 146.42</strain>
    </source>
</reference>
<dbReference type="Gene3D" id="1.10.630.10">
    <property type="entry name" value="Cytochrome P450"/>
    <property type="match status" value="1"/>
</dbReference>
<evidence type="ECO:0000313" key="11">
    <source>
        <dbReference type="EMBL" id="KAF5349137.1"/>
    </source>
</evidence>
<dbReference type="InterPro" id="IPR050364">
    <property type="entry name" value="Cytochrome_P450_fung"/>
</dbReference>
<evidence type="ECO:0000256" key="5">
    <source>
        <dbReference type="ARBA" id="ARBA00022723"/>
    </source>
</evidence>
<dbReference type="InterPro" id="IPR017972">
    <property type="entry name" value="Cyt_P450_CS"/>
</dbReference>
<evidence type="ECO:0000256" key="7">
    <source>
        <dbReference type="ARBA" id="ARBA00023004"/>
    </source>
</evidence>
<keyword evidence="7 9" id="KW-0408">Iron</keyword>
<dbReference type="GO" id="GO:0004497">
    <property type="term" value="F:monooxygenase activity"/>
    <property type="evidence" value="ECO:0007669"/>
    <property type="project" value="UniProtKB-KW"/>
</dbReference>
<dbReference type="Pfam" id="PF00067">
    <property type="entry name" value="p450"/>
    <property type="match status" value="1"/>
</dbReference>
<keyword evidence="8 10" id="KW-0503">Monooxygenase</keyword>
<gene>
    <name evidence="11" type="ORF">D9756_009446</name>
</gene>
<dbReference type="GO" id="GO:0005506">
    <property type="term" value="F:iron ion binding"/>
    <property type="evidence" value="ECO:0007669"/>
    <property type="project" value="InterPro"/>
</dbReference>
<keyword evidence="12" id="KW-1185">Reference proteome</keyword>
<protein>
    <recommendedName>
        <fullName evidence="13">Cytochrome P450</fullName>
    </recommendedName>
</protein>
<evidence type="ECO:0000256" key="9">
    <source>
        <dbReference type="PIRSR" id="PIRSR602401-1"/>
    </source>
</evidence>
<sequence>MINELVLQRRLHAVWRKHRKIMHYLLHPDAALSFRPHVLKSTHNLLQRFLDEPDNVLGNLRYMAGETIMSVAYGLDIKPKNDPYIQTAEKGVHALVAAAVPGAFLVDMLPFLKYVPEWMPGAGFQKKAKEWAKLTMTMLDMPFVAAKQQFAQGKVTHSVTSYCLQKVEEGTTDESYQEEIIRGTAGTLYSAGSDTTVSAVASCILALLEDSDILKKAQRELDSVVKPGHLPDFDDMDSLPYITAIALETLRWRDVVPIAIPRYLQADDEYKGYRIPKGSIVIPNAWAMLHNETVYPDPFTFIPERFLTNDDKINKSVRDPRHACFGFGRRICPGRFMAFPAVWIALASIIHSFDIKKAVDEDGNIIELSHEYHSALAIVPKPYKCSITPRSEQHQRAIRSAVLEHEFAAH</sequence>
<evidence type="ECO:0000313" key="12">
    <source>
        <dbReference type="Proteomes" id="UP000559027"/>
    </source>
</evidence>
<evidence type="ECO:0000256" key="3">
    <source>
        <dbReference type="ARBA" id="ARBA00010617"/>
    </source>
</evidence>
<dbReference type="PRINTS" id="PR00463">
    <property type="entry name" value="EP450I"/>
</dbReference>
<organism evidence="11 12">
    <name type="scientific">Leucocoprinus leucothites</name>
    <dbReference type="NCBI Taxonomy" id="201217"/>
    <lineage>
        <taxon>Eukaryota</taxon>
        <taxon>Fungi</taxon>
        <taxon>Dikarya</taxon>
        <taxon>Basidiomycota</taxon>
        <taxon>Agaricomycotina</taxon>
        <taxon>Agaricomycetes</taxon>
        <taxon>Agaricomycetidae</taxon>
        <taxon>Agaricales</taxon>
        <taxon>Agaricineae</taxon>
        <taxon>Agaricaceae</taxon>
        <taxon>Leucocoprinus</taxon>
    </lineage>
</organism>
<dbReference type="OrthoDB" id="2789670at2759"/>
<dbReference type="PANTHER" id="PTHR46300:SF7">
    <property type="entry name" value="P450, PUTATIVE (EUROFUNG)-RELATED"/>
    <property type="match status" value="1"/>
</dbReference>
<dbReference type="InterPro" id="IPR001128">
    <property type="entry name" value="Cyt_P450"/>
</dbReference>